<evidence type="ECO:0000259" key="1">
    <source>
        <dbReference type="Pfam" id="PF01370"/>
    </source>
</evidence>
<dbReference type="InterPro" id="IPR036291">
    <property type="entry name" value="NAD(P)-bd_dom_sf"/>
</dbReference>
<evidence type="ECO:0000313" key="5">
    <source>
        <dbReference type="Proteomes" id="UP000255421"/>
    </source>
</evidence>
<dbReference type="RefSeq" id="WP_092537465.1">
    <property type="nucleotide sequence ID" value="NZ_FNKQ01000003.1"/>
</dbReference>
<dbReference type="PANTHER" id="PTHR48079">
    <property type="entry name" value="PROTEIN YEEZ"/>
    <property type="match status" value="1"/>
</dbReference>
<dbReference type="OrthoDB" id="312526at2157"/>
<reference evidence="4" key="2">
    <citation type="submission" date="2016-10" db="EMBL/GenBank/DDBJ databases">
        <authorList>
            <person name="Varghese N."/>
            <person name="Submissions S."/>
        </authorList>
    </citation>
    <scope>NUCLEOTIDE SEQUENCE [LARGE SCALE GENOMIC DNA]</scope>
    <source>
        <strain evidence="4">CGMCC 1.12397</strain>
    </source>
</reference>
<organism evidence="3 4">
    <name type="scientific">Halopelagius longus</name>
    <dbReference type="NCBI Taxonomy" id="1236180"/>
    <lineage>
        <taxon>Archaea</taxon>
        <taxon>Methanobacteriati</taxon>
        <taxon>Methanobacteriota</taxon>
        <taxon>Stenosarchaea group</taxon>
        <taxon>Halobacteria</taxon>
        <taxon>Halobacteriales</taxon>
        <taxon>Haloferacaceae</taxon>
    </lineage>
</organism>
<dbReference type="GO" id="GO:0004029">
    <property type="term" value="F:aldehyde dehydrogenase (NAD+) activity"/>
    <property type="evidence" value="ECO:0007669"/>
    <property type="project" value="TreeGrafter"/>
</dbReference>
<evidence type="ECO:0000313" key="2">
    <source>
        <dbReference type="EMBL" id="RDI71226.1"/>
    </source>
</evidence>
<keyword evidence="5" id="KW-1185">Reference proteome</keyword>
<dbReference type="InterPro" id="IPR051783">
    <property type="entry name" value="NAD(P)-dependent_oxidoreduct"/>
</dbReference>
<dbReference type="Pfam" id="PF01370">
    <property type="entry name" value="Epimerase"/>
    <property type="match status" value="1"/>
</dbReference>
<gene>
    <name evidence="2" type="ORF">DWB78_05465</name>
    <name evidence="3" type="ORF">SAMN05216278_2290</name>
</gene>
<dbReference type="Gene3D" id="3.40.50.720">
    <property type="entry name" value="NAD(P)-binding Rossmann-like Domain"/>
    <property type="match status" value="1"/>
</dbReference>
<reference evidence="2 5" key="3">
    <citation type="submission" date="2018-07" db="EMBL/GenBank/DDBJ databases">
        <title>Genome sequence of extremly halophilic archaeon Halopelagius longus strain BC12-B1.</title>
        <authorList>
            <person name="Zhang X."/>
        </authorList>
    </citation>
    <scope>NUCLEOTIDE SEQUENCE [LARGE SCALE GENOMIC DNA]</scope>
    <source>
        <strain evidence="2 5">BC12-B1</strain>
    </source>
</reference>
<reference evidence="3" key="1">
    <citation type="submission" date="2016-10" db="EMBL/GenBank/DDBJ databases">
        <authorList>
            <person name="de Groot N.N."/>
        </authorList>
    </citation>
    <scope>NUCLEOTIDE SEQUENCE [LARGE SCALE GENOMIC DNA]</scope>
    <source>
        <strain evidence="3">CGMCC 1.12397</strain>
    </source>
</reference>
<dbReference type="PANTHER" id="PTHR48079:SF6">
    <property type="entry name" value="NAD(P)-BINDING DOMAIN-CONTAINING PROTEIN-RELATED"/>
    <property type="match status" value="1"/>
</dbReference>
<dbReference type="SUPFAM" id="SSF51735">
    <property type="entry name" value="NAD(P)-binding Rossmann-fold domains"/>
    <property type="match status" value="1"/>
</dbReference>
<sequence length="300" mass="32716">MARVVVLGCGYVGLELGRQLAADGHEVTGVRRSDSGLSAVEDAGLDARRADVTDPDSLRDLPDAEWVVFAASSGGRGADAARRVFVEGLENAIAEYGSRESPPDRLVYTSSTGVYGDHDGDWVDEETPVDPTTEKTAVLAEAERVAREAAAEAGIDGTVARFAGLYGPDRYRLERYLDGPVTEGYLNMVHRDDAAGAIAFLLSDGLARGEVVLVADDEPAEKWAFADWLADECGVSRPPKRTKEERLAEGDLSEAAKRRIRTSKRCSNEKLRSLGYEFRYPTYRTGYREAVDRYRTETGA</sequence>
<evidence type="ECO:0000313" key="4">
    <source>
        <dbReference type="Proteomes" id="UP000199289"/>
    </source>
</evidence>
<name>A0A1H1D917_9EURY</name>
<dbReference type="Proteomes" id="UP000199289">
    <property type="component" value="Unassembled WGS sequence"/>
</dbReference>
<feature type="domain" description="NAD-dependent epimerase/dehydratase" evidence="1">
    <location>
        <begin position="4"/>
        <end position="191"/>
    </location>
</feature>
<dbReference type="GO" id="GO:0005737">
    <property type="term" value="C:cytoplasm"/>
    <property type="evidence" value="ECO:0007669"/>
    <property type="project" value="TreeGrafter"/>
</dbReference>
<dbReference type="EMBL" id="QQST01000001">
    <property type="protein sequence ID" value="RDI71226.1"/>
    <property type="molecule type" value="Genomic_DNA"/>
</dbReference>
<dbReference type="InterPro" id="IPR001509">
    <property type="entry name" value="Epimerase_deHydtase"/>
</dbReference>
<dbReference type="Proteomes" id="UP000255421">
    <property type="component" value="Unassembled WGS sequence"/>
</dbReference>
<dbReference type="AlphaFoldDB" id="A0A1H1D917"/>
<dbReference type="CDD" id="cd05266">
    <property type="entry name" value="SDR_a4"/>
    <property type="match status" value="1"/>
</dbReference>
<accession>A0A1H1D917</accession>
<protein>
    <submittedName>
        <fullName evidence="3">Nucleoside-diphosphate-sugar epimerase</fullName>
    </submittedName>
    <submittedName>
        <fullName evidence="2">SDR family oxidoreductase</fullName>
    </submittedName>
</protein>
<proteinExistence type="predicted"/>
<dbReference type="EMBL" id="FNKQ01000003">
    <property type="protein sequence ID" value="SDQ72924.1"/>
    <property type="molecule type" value="Genomic_DNA"/>
</dbReference>
<evidence type="ECO:0000313" key="3">
    <source>
        <dbReference type="EMBL" id="SDQ72924.1"/>
    </source>
</evidence>